<reference evidence="8 9" key="1">
    <citation type="submission" date="2019-07" db="EMBL/GenBank/DDBJ databases">
        <title>Genomic Encyclopedia of Archaeal and Bacterial Type Strains, Phase II (KMG-II): from individual species to whole genera.</title>
        <authorList>
            <person name="Goeker M."/>
        </authorList>
    </citation>
    <scope>NUCLEOTIDE SEQUENCE [LARGE SCALE GENOMIC DNA]</scope>
    <source>
        <strain evidence="8 9">ATCC BAA-252</strain>
    </source>
</reference>
<feature type="domain" description="Rieske" evidence="7">
    <location>
        <begin position="57"/>
        <end position="163"/>
    </location>
</feature>
<evidence type="ECO:0000259" key="7">
    <source>
        <dbReference type="PROSITE" id="PS51296"/>
    </source>
</evidence>
<keyword evidence="4" id="KW-0560">Oxidoreductase</keyword>
<dbReference type="PRINTS" id="PR00090">
    <property type="entry name" value="RNGDIOXGNASE"/>
</dbReference>
<dbReference type="SUPFAM" id="SSF55961">
    <property type="entry name" value="Bet v1-like"/>
    <property type="match status" value="1"/>
</dbReference>
<dbReference type="Gene3D" id="3.90.380.10">
    <property type="entry name" value="Naphthalene 1,2-dioxygenase Alpha Subunit, Chain A, domain 1"/>
    <property type="match status" value="2"/>
</dbReference>
<dbReference type="InterPro" id="IPR017941">
    <property type="entry name" value="Rieske_2Fe-2S"/>
</dbReference>
<dbReference type="PROSITE" id="PS51296">
    <property type="entry name" value="RIESKE"/>
    <property type="match status" value="1"/>
</dbReference>
<dbReference type="GO" id="GO:0005506">
    <property type="term" value="F:iron ion binding"/>
    <property type="evidence" value="ECO:0007669"/>
    <property type="project" value="InterPro"/>
</dbReference>
<dbReference type="InterPro" id="IPR036922">
    <property type="entry name" value="Rieske_2Fe-2S_sf"/>
</dbReference>
<evidence type="ECO:0000256" key="3">
    <source>
        <dbReference type="ARBA" id="ARBA00022723"/>
    </source>
</evidence>
<dbReference type="CDD" id="cd03469">
    <property type="entry name" value="Rieske_RO_Alpha_N"/>
    <property type="match status" value="1"/>
</dbReference>
<dbReference type="PANTHER" id="PTHR43756:SF5">
    <property type="entry name" value="CHOLINE MONOOXYGENASE, CHLOROPLASTIC"/>
    <property type="match status" value="1"/>
</dbReference>
<gene>
    <name evidence="8" type="ORF">JM93_00581</name>
</gene>
<proteinExistence type="predicted"/>
<dbReference type="InterPro" id="IPR001663">
    <property type="entry name" value="Rng_hydr_dOase-A"/>
</dbReference>
<dbReference type="InterPro" id="IPR015879">
    <property type="entry name" value="Ring_hydroxy_dOase_asu_C_dom"/>
</dbReference>
<name>A0A562TIL0_9HYPH</name>
<comment type="caution">
    <text evidence="8">The sequence shown here is derived from an EMBL/GenBank/DDBJ whole genome shotgun (WGS) entry which is preliminary data.</text>
</comment>
<dbReference type="Pfam" id="PF00355">
    <property type="entry name" value="Rieske"/>
    <property type="match status" value="1"/>
</dbReference>
<evidence type="ECO:0000256" key="2">
    <source>
        <dbReference type="ARBA" id="ARBA00022714"/>
    </source>
</evidence>
<evidence type="ECO:0000313" key="8">
    <source>
        <dbReference type="EMBL" id="TWI93028.1"/>
    </source>
</evidence>
<keyword evidence="2" id="KW-0001">2Fe-2S</keyword>
<evidence type="ECO:0000256" key="5">
    <source>
        <dbReference type="ARBA" id="ARBA00023004"/>
    </source>
</evidence>
<keyword evidence="8" id="KW-0223">Dioxygenase</keyword>
<keyword evidence="9" id="KW-1185">Reference proteome</keyword>
<dbReference type="OrthoDB" id="7456916at2"/>
<dbReference type="EMBL" id="VLLF01000001">
    <property type="protein sequence ID" value="TWI93028.1"/>
    <property type="molecule type" value="Genomic_DNA"/>
</dbReference>
<accession>A0A562TIL0</accession>
<evidence type="ECO:0000256" key="4">
    <source>
        <dbReference type="ARBA" id="ARBA00023002"/>
    </source>
</evidence>
<dbReference type="Gene3D" id="2.102.10.10">
    <property type="entry name" value="Rieske [2Fe-2S] iron-sulphur domain"/>
    <property type="match status" value="1"/>
</dbReference>
<dbReference type="Pfam" id="PF00848">
    <property type="entry name" value="Ring_hydroxyl_A"/>
    <property type="match status" value="1"/>
</dbReference>
<dbReference type="Proteomes" id="UP000320593">
    <property type="component" value="Unassembled WGS sequence"/>
</dbReference>
<keyword evidence="3" id="KW-0479">Metal-binding</keyword>
<keyword evidence="6" id="KW-0411">Iron-sulfur</keyword>
<dbReference type="SUPFAM" id="SSF50022">
    <property type="entry name" value="ISP domain"/>
    <property type="match status" value="1"/>
</dbReference>
<comment type="cofactor">
    <cofactor evidence="1">
        <name>Fe cation</name>
        <dbReference type="ChEBI" id="CHEBI:24875"/>
    </cofactor>
</comment>
<dbReference type="PANTHER" id="PTHR43756">
    <property type="entry name" value="CHOLINE MONOOXYGENASE, CHLOROPLASTIC"/>
    <property type="match status" value="1"/>
</dbReference>
<protein>
    <submittedName>
        <fullName evidence="8">Phenylpropionate dioxygenase-like ring-hydroxylating dioxygenase large terminal subunit</fullName>
    </submittedName>
</protein>
<evidence type="ECO:0000256" key="1">
    <source>
        <dbReference type="ARBA" id="ARBA00001962"/>
    </source>
</evidence>
<dbReference type="AlphaFoldDB" id="A0A562TIL0"/>
<dbReference type="RefSeq" id="WP_145340537.1">
    <property type="nucleotide sequence ID" value="NZ_SMLY01000087.1"/>
</dbReference>
<dbReference type="GO" id="GO:0051213">
    <property type="term" value="F:dioxygenase activity"/>
    <property type="evidence" value="ECO:0007669"/>
    <property type="project" value="UniProtKB-KW"/>
</dbReference>
<sequence>MQRDIQIQMFKRLFALRAQGKHDDMLGEVSHIPTSVYTSSDIFAEERQHVFNKHPLLAGPSSNVAEPGQCIVSDWDEYPFIIVRGGDGVLRAFLNQCRHRGAELVARETSRLKAFVCPFHGWSYGLDGKLRSVTQARQFPDLQKENYGLHPVPVAELGGLVWVLPEEQPEFDIAAYLGPFADDLKSFGISDHVSFTQSRIVKKANWKLLIQTYLEGYHVPYLHAETLAGAFRKGVIAFDRHGPHFRLCAGRTNLLDAREIPEQDRRILDFASVYYSFFPNAFFIMHPDYVSLNLFHPLSADRTLWTHELLYRPELYADETGMDRLQKRFSFTNDAVFDNEDFEVSVGVQNGMARGGNTVHTLGLEEGLLTLFQMNVDAAIAQSLQSTDSAKTASI</sequence>
<dbReference type="GO" id="GO:0051537">
    <property type="term" value="F:2 iron, 2 sulfur cluster binding"/>
    <property type="evidence" value="ECO:0007669"/>
    <property type="project" value="UniProtKB-KW"/>
</dbReference>
<keyword evidence="5" id="KW-0408">Iron</keyword>
<evidence type="ECO:0000313" key="9">
    <source>
        <dbReference type="Proteomes" id="UP000320593"/>
    </source>
</evidence>
<organism evidence="8 9">
    <name type="scientific">Roseibium hamelinense</name>
    <dbReference type="NCBI Taxonomy" id="150831"/>
    <lineage>
        <taxon>Bacteria</taxon>
        <taxon>Pseudomonadati</taxon>
        <taxon>Pseudomonadota</taxon>
        <taxon>Alphaproteobacteria</taxon>
        <taxon>Hyphomicrobiales</taxon>
        <taxon>Stappiaceae</taxon>
        <taxon>Roseibium</taxon>
    </lineage>
</organism>
<evidence type="ECO:0000256" key="6">
    <source>
        <dbReference type="ARBA" id="ARBA00023014"/>
    </source>
</evidence>